<dbReference type="AlphaFoldDB" id="A0A8S9RSL5"/>
<evidence type="ECO:0000313" key="3">
    <source>
        <dbReference type="Proteomes" id="UP000712600"/>
    </source>
</evidence>
<dbReference type="InterPro" id="IPR003871">
    <property type="entry name" value="RFA1B/D_OB_1st"/>
</dbReference>
<name>A0A8S9RSL5_BRACR</name>
<reference evidence="2" key="1">
    <citation type="submission" date="2019-12" db="EMBL/GenBank/DDBJ databases">
        <title>Genome sequencing and annotation of Brassica cretica.</title>
        <authorList>
            <person name="Studholme D.J."/>
            <person name="Sarris P."/>
        </authorList>
    </citation>
    <scope>NUCLEOTIDE SEQUENCE</scope>
    <source>
        <strain evidence="2">PFS-109/04</strain>
        <tissue evidence="2">Leaf</tissue>
    </source>
</reference>
<protein>
    <recommendedName>
        <fullName evidence="1">Replication protein A 70 kDa DNA-binding subunit B/D first OB fold domain-containing protein</fullName>
    </recommendedName>
</protein>
<accession>A0A8S9RSL5</accession>
<dbReference type="Proteomes" id="UP000712600">
    <property type="component" value="Unassembled WGS sequence"/>
</dbReference>
<evidence type="ECO:0000313" key="2">
    <source>
        <dbReference type="EMBL" id="KAF3583222.1"/>
    </source>
</evidence>
<feature type="domain" description="Replication protein A 70 kDa DNA-binding subunit B/D first OB fold" evidence="1">
    <location>
        <begin position="145"/>
        <end position="188"/>
    </location>
</feature>
<sequence>MSLRGPAISRFLPFEFRSLMRVCESERIKRELIPLSIAEVMAFRIANVSAMRGDFTKVAVAECEDDDPVSSMIQPSPAQPIEALHAAYVYMCGVAVPREGSWLMLGGIVGPEYDPQAVKLHLLTTVSFSKHPYQNILASTTFMAGFNSIADLKPFKTMWRVRASTVRLWKQYSVAGGLTIEMVLIDSNASFYNLLEC</sequence>
<dbReference type="Pfam" id="PF02721">
    <property type="entry name" value="DUF223"/>
    <property type="match status" value="1"/>
</dbReference>
<dbReference type="EMBL" id="QGKX02000088">
    <property type="protein sequence ID" value="KAF3583222.1"/>
    <property type="molecule type" value="Genomic_DNA"/>
</dbReference>
<organism evidence="2 3">
    <name type="scientific">Brassica cretica</name>
    <name type="common">Mustard</name>
    <dbReference type="NCBI Taxonomy" id="69181"/>
    <lineage>
        <taxon>Eukaryota</taxon>
        <taxon>Viridiplantae</taxon>
        <taxon>Streptophyta</taxon>
        <taxon>Embryophyta</taxon>
        <taxon>Tracheophyta</taxon>
        <taxon>Spermatophyta</taxon>
        <taxon>Magnoliopsida</taxon>
        <taxon>eudicotyledons</taxon>
        <taxon>Gunneridae</taxon>
        <taxon>Pentapetalae</taxon>
        <taxon>rosids</taxon>
        <taxon>malvids</taxon>
        <taxon>Brassicales</taxon>
        <taxon>Brassicaceae</taxon>
        <taxon>Brassiceae</taxon>
        <taxon>Brassica</taxon>
    </lineage>
</organism>
<proteinExistence type="predicted"/>
<evidence type="ECO:0000259" key="1">
    <source>
        <dbReference type="Pfam" id="PF02721"/>
    </source>
</evidence>
<gene>
    <name evidence="2" type="ORF">F2Q69_00032293</name>
</gene>
<comment type="caution">
    <text evidence="2">The sequence shown here is derived from an EMBL/GenBank/DDBJ whole genome shotgun (WGS) entry which is preliminary data.</text>
</comment>